<comment type="subcellular location">
    <subcellularLocation>
        <location evidence="2">Mitochondrion membrane</location>
    </subcellularLocation>
</comment>
<dbReference type="Proteomes" id="UP000431533">
    <property type="component" value="Unassembled WGS sequence"/>
</dbReference>
<dbReference type="AlphaFoldDB" id="A0A8H8R4R7"/>
<evidence type="ECO:0000256" key="2">
    <source>
        <dbReference type="ARBA" id="ARBA00004325"/>
    </source>
</evidence>
<dbReference type="PROSITE" id="PS51503">
    <property type="entry name" value="HIG1"/>
    <property type="match status" value="1"/>
</dbReference>
<feature type="transmembrane region" description="Helical" evidence="10">
    <location>
        <begin position="66"/>
        <end position="87"/>
    </location>
</feature>
<feature type="compositionally biased region" description="Basic and acidic residues" evidence="9">
    <location>
        <begin position="167"/>
        <end position="183"/>
    </location>
</feature>
<dbReference type="InterPro" id="IPR050355">
    <property type="entry name" value="RCF1"/>
</dbReference>
<evidence type="ECO:0000256" key="1">
    <source>
        <dbReference type="ARBA" id="ARBA00002584"/>
    </source>
</evidence>
<evidence type="ECO:0000256" key="10">
    <source>
        <dbReference type="SAM" id="Phobius"/>
    </source>
</evidence>
<evidence type="ECO:0000256" key="7">
    <source>
        <dbReference type="ARBA" id="ARBA00023128"/>
    </source>
</evidence>
<comment type="subunit">
    <text evidence="4">Associates with the respiratory chain complex III/complex IV supercomplex.</text>
</comment>
<sequence>MTSNTPLPSSFDGNTDFYEENRWQKLSRRIKEEPLIPLGCVLTCAALFGASRSIRAGDQHRTNRMFRLRIAAQAFTLVAMVAGSMYWDSDRKKRKEFEGAIEERKAKEKNELWIKELEARDEEDKVIAAQRERRRLRQESRAQMVEEKEKGQGVMDRVYGLVGGGKSGEEKAEEEKKTEKVDKTGTPPKAFSILDESERRRLGVLEMCQQLLNNRR</sequence>
<dbReference type="GeneID" id="41985405"/>
<keyword evidence="13" id="KW-1185">Reference proteome</keyword>
<evidence type="ECO:0000256" key="9">
    <source>
        <dbReference type="SAM" id="MobiDB-lite"/>
    </source>
</evidence>
<reference evidence="12 13" key="1">
    <citation type="submission" date="2018-05" db="EMBL/GenBank/DDBJ databases">
        <title>Genome sequencing and assembly of the regulated plant pathogen Lachnellula willkommii and related sister species for the development of diagnostic species identification markers.</title>
        <authorList>
            <person name="Giroux E."/>
            <person name="Bilodeau G."/>
        </authorList>
    </citation>
    <scope>NUCLEOTIDE SEQUENCE [LARGE SCALE GENOMIC DNA]</scope>
    <source>
        <strain evidence="12 13">CBS 185.66</strain>
    </source>
</reference>
<evidence type="ECO:0000256" key="5">
    <source>
        <dbReference type="ARBA" id="ARBA00022692"/>
    </source>
</evidence>
<gene>
    <name evidence="12" type="primary">rcf1</name>
    <name evidence="12" type="ORF">LHYA1_G005207</name>
</gene>
<keyword evidence="6 10" id="KW-1133">Transmembrane helix</keyword>
<keyword evidence="5 10" id="KW-0812">Transmembrane</keyword>
<dbReference type="Pfam" id="PF04588">
    <property type="entry name" value="HIG_1_N"/>
    <property type="match status" value="1"/>
</dbReference>
<keyword evidence="8 10" id="KW-0472">Membrane</keyword>
<dbReference type="Gene3D" id="6.10.140.1320">
    <property type="match status" value="1"/>
</dbReference>
<proteinExistence type="inferred from homology"/>
<dbReference type="InterPro" id="IPR007667">
    <property type="entry name" value="Hypoxia_induced_domain"/>
</dbReference>
<dbReference type="GO" id="GO:0031966">
    <property type="term" value="C:mitochondrial membrane"/>
    <property type="evidence" value="ECO:0007669"/>
    <property type="project" value="UniProtKB-SubCell"/>
</dbReference>
<dbReference type="PANTHER" id="PTHR12297:SF3">
    <property type="entry name" value="HIG1 DOMAIN FAMILY MEMBER 1A"/>
    <property type="match status" value="1"/>
</dbReference>
<dbReference type="PANTHER" id="PTHR12297">
    <property type="entry name" value="HYPOXIA-INDUCBILE GENE 1 HIG1 -RELATED"/>
    <property type="match status" value="1"/>
</dbReference>
<organism evidence="12 13">
    <name type="scientific">Lachnellula hyalina</name>
    <dbReference type="NCBI Taxonomy" id="1316788"/>
    <lineage>
        <taxon>Eukaryota</taxon>
        <taxon>Fungi</taxon>
        <taxon>Dikarya</taxon>
        <taxon>Ascomycota</taxon>
        <taxon>Pezizomycotina</taxon>
        <taxon>Leotiomycetes</taxon>
        <taxon>Helotiales</taxon>
        <taxon>Lachnaceae</taxon>
        <taxon>Lachnellula</taxon>
    </lineage>
</organism>
<comment type="similarity">
    <text evidence="3">Belongs to the RCF1 family.</text>
</comment>
<name>A0A8H8R4R7_9HELO</name>
<feature type="domain" description="HIG1" evidence="11">
    <location>
        <begin position="7"/>
        <end position="98"/>
    </location>
</feature>
<accession>A0A8H8R4R7</accession>
<comment type="function">
    <text evidence="1">Cytochrome c oxidase subunit which plays a role in assembly of respiratory supercomplexes.</text>
</comment>
<feature type="region of interest" description="Disordered" evidence="9">
    <location>
        <begin position="156"/>
        <end position="196"/>
    </location>
</feature>
<evidence type="ECO:0000259" key="11">
    <source>
        <dbReference type="PROSITE" id="PS51503"/>
    </source>
</evidence>
<dbReference type="OrthoDB" id="6604018at2759"/>
<evidence type="ECO:0000313" key="13">
    <source>
        <dbReference type="Proteomes" id="UP000431533"/>
    </source>
</evidence>
<dbReference type="RefSeq" id="XP_031006809.1">
    <property type="nucleotide sequence ID" value="XM_031150156.1"/>
</dbReference>
<keyword evidence="7" id="KW-0496">Mitochondrion</keyword>
<evidence type="ECO:0000256" key="8">
    <source>
        <dbReference type="ARBA" id="ARBA00023136"/>
    </source>
</evidence>
<evidence type="ECO:0000256" key="3">
    <source>
        <dbReference type="ARBA" id="ARBA00009366"/>
    </source>
</evidence>
<evidence type="ECO:0000256" key="6">
    <source>
        <dbReference type="ARBA" id="ARBA00022989"/>
    </source>
</evidence>
<evidence type="ECO:0000256" key="4">
    <source>
        <dbReference type="ARBA" id="ARBA00011565"/>
    </source>
</evidence>
<comment type="caution">
    <text evidence="12">The sequence shown here is derived from an EMBL/GenBank/DDBJ whole genome shotgun (WGS) entry which is preliminary data.</text>
</comment>
<dbReference type="EMBL" id="QGMH01000038">
    <property type="protein sequence ID" value="TVY28021.1"/>
    <property type="molecule type" value="Genomic_DNA"/>
</dbReference>
<dbReference type="GO" id="GO:0097250">
    <property type="term" value="P:mitochondrial respirasome assembly"/>
    <property type="evidence" value="ECO:0007669"/>
    <property type="project" value="TreeGrafter"/>
</dbReference>
<feature type="transmembrane region" description="Helical" evidence="10">
    <location>
        <begin position="35"/>
        <end position="54"/>
    </location>
</feature>
<evidence type="ECO:0000313" key="12">
    <source>
        <dbReference type="EMBL" id="TVY28021.1"/>
    </source>
</evidence>
<protein>
    <submittedName>
        <fullName evidence="12">Respiratory supercomplex factor 1, mitochondrial</fullName>
    </submittedName>
</protein>